<keyword evidence="1" id="KW-0732">Signal</keyword>
<evidence type="ECO:0000259" key="2">
    <source>
        <dbReference type="Pfam" id="PF18602"/>
    </source>
</evidence>
<comment type="caution">
    <text evidence="3">The sequence shown here is derived from an EMBL/GenBank/DDBJ whole genome shotgun (WGS) entry which is preliminary data.</text>
</comment>
<evidence type="ECO:0000256" key="1">
    <source>
        <dbReference type="SAM" id="SignalP"/>
    </source>
</evidence>
<reference evidence="5" key="1">
    <citation type="submission" date="2021-01" db="EMBL/GenBank/DDBJ databases">
        <title>Stenotrophomonas maltophilia.</title>
        <authorList>
            <person name="Yu Y."/>
        </authorList>
    </citation>
    <scope>NUCLEOTIDE SEQUENCE [LARGE SCALE GENOMIC DNA]</scope>
    <source>
        <strain evidence="5">As-6</strain>
    </source>
</reference>
<evidence type="ECO:0000313" key="5">
    <source>
        <dbReference type="Proteomes" id="UP000749453"/>
    </source>
</evidence>
<evidence type="ECO:0000313" key="6">
    <source>
        <dbReference type="Proteomes" id="UP000784064"/>
    </source>
</evidence>
<keyword evidence="5" id="KW-1185">Reference proteome</keyword>
<reference evidence="3" key="2">
    <citation type="submission" date="2021-01" db="EMBL/GenBank/DDBJ databases">
        <authorList>
            <person name="Yu Y."/>
        </authorList>
    </citation>
    <scope>NUCLEOTIDE SEQUENCE</scope>
    <source>
        <strain evidence="3">As-5</strain>
        <strain evidence="4">As-6</strain>
    </source>
</reference>
<gene>
    <name evidence="3" type="ORF">JJW18_01775</name>
    <name evidence="4" type="ORF">JJW19_06540</name>
</gene>
<dbReference type="EMBL" id="JAFFTB010000009">
    <property type="protein sequence ID" value="MBM9937798.1"/>
    <property type="molecule type" value="Genomic_DNA"/>
</dbReference>
<organism evidence="3 6">
    <name type="scientific">Stenotrophomonas lactitubi</name>
    <dbReference type="NCBI Taxonomy" id="2045214"/>
    <lineage>
        <taxon>Bacteria</taxon>
        <taxon>Pseudomonadati</taxon>
        <taxon>Pseudomonadota</taxon>
        <taxon>Gammaproteobacteria</taxon>
        <taxon>Lysobacterales</taxon>
        <taxon>Lysobacteraceae</taxon>
        <taxon>Stenotrophomonas</taxon>
    </lineage>
</organism>
<feature type="signal peptide" evidence="1">
    <location>
        <begin position="1"/>
        <end position="35"/>
    </location>
</feature>
<dbReference type="AlphaFoldDB" id="A0AAW4GBH2"/>
<evidence type="ECO:0000313" key="4">
    <source>
        <dbReference type="EMBL" id="MBM9937798.1"/>
    </source>
</evidence>
<sequence length="154" mass="16382">MTDTGIRRDPVGRRARCVPAAFVLCLCLLAGSALAETAPAARTWFVSGAELARLLQGKGESGFCSSDQCRDLSSARASAYIQGIADAGRGQWCCQGQILPHELVDRVASHIRQLPAERLQQDAASLVIEALQTALPCQHAASSSDRAHAAQRAR</sequence>
<dbReference type="Proteomes" id="UP000784064">
    <property type="component" value="Unassembled WGS sequence"/>
</dbReference>
<accession>A0AAW4GBH2</accession>
<feature type="domain" description="Rap1a immunity protein" evidence="2">
    <location>
        <begin position="64"/>
        <end position="137"/>
    </location>
</feature>
<dbReference type="Pfam" id="PF18602">
    <property type="entry name" value="Rap1a"/>
    <property type="match status" value="1"/>
</dbReference>
<dbReference type="EMBL" id="JAFFTA010000001">
    <property type="protein sequence ID" value="MBM9912202.1"/>
    <property type="molecule type" value="Genomic_DNA"/>
</dbReference>
<evidence type="ECO:0000313" key="3">
    <source>
        <dbReference type="EMBL" id="MBM9912202.1"/>
    </source>
</evidence>
<dbReference type="Proteomes" id="UP000749453">
    <property type="component" value="Unassembled WGS sequence"/>
</dbReference>
<proteinExistence type="predicted"/>
<dbReference type="RefSeq" id="WP_205404134.1">
    <property type="nucleotide sequence ID" value="NZ_JAFFTA010000001.1"/>
</dbReference>
<protein>
    <recommendedName>
        <fullName evidence="2">Rap1a immunity protein domain-containing protein</fullName>
    </recommendedName>
</protein>
<dbReference type="InterPro" id="IPR041238">
    <property type="entry name" value="Rap1a"/>
</dbReference>
<name>A0AAW4GBH2_9GAMM</name>
<feature type="chain" id="PRO_5043363546" description="Rap1a immunity protein domain-containing protein" evidence="1">
    <location>
        <begin position="36"/>
        <end position="154"/>
    </location>
</feature>
<dbReference type="Gene3D" id="1.10.890.40">
    <property type="match status" value="1"/>
</dbReference>